<keyword evidence="3" id="KW-0732">Signal</keyword>
<feature type="compositionally biased region" description="Basic and acidic residues" evidence="1">
    <location>
        <begin position="228"/>
        <end position="245"/>
    </location>
</feature>
<evidence type="ECO:0000256" key="3">
    <source>
        <dbReference type="SAM" id="SignalP"/>
    </source>
</evidence>
<dbReference type="GO" id="GO:0045660">
    <property type="term" value="P:positive regulation of neutrophil differentiation"/>
    <property type="evidence" value="ECO:0007669"/>
    <property type="project" value="TreeGrafter"/>
</dbReference>
<evidence type="ECO:0000313" key="4">
    <source>
        <dbReference type="EMBL" id="NXU72122.1"/>
    </source>
</evidence>
<sequence>MASNQVLLVLLWGGIWKSLSTAIPQNISVNQKNAHSSSRSPAEDKAPLQQWQDTDLGLQRSGRALPAPPPTAEPGDSSWVAPLIIGIILIGMLMAITVIIVWKCCKRPVLVDSHWAGGSPFAGGEMPDVFMDSEQATTHSSVLFMLPWKMKQDTHLQQDPTESEKPPTCTTSNKTNQLPPPAENCSLARASGAHTDAASFAPVSCPPPVPSPECPDLPPPPDWFGEPTEDHSADVRKDQEFHSEAEEQFPPPPELLIQEIHEPLPQ</sequence>
<feature type="compositionally biased region" description="Pro residues" evidence="1">
    <location>
        <begin position="204"/>
        <end position="222"/>
    </location>
</feature>
<name>A0A7L3N0L0_9AVES</name>
<protein>
    <submittedName>
        <fullName evidence="4">EVI2B protein</fullName>
    </submittedName>
</protein>
<keyword evidence="5" id="KW-1185">Reference proteome</keyword>
<accession>A0A7L3N0L0</accession>
<feature type="region of interest" description="Disordered" evidence="1">
    <location>
        <begin position="153"/>
        <end position="191"/>
    </location>
</feature>
<dbReference type="GO" id="GO:2000035">
    <property type="term" value="P:regulation of stem cell division"/>
    <property type="evidence" value="ECO:0007669"/>
    <property type="project" value="TreeGrafter"/>
</dbReference>
<reference evidence="4 5" key="1">
    <citation type="submission" date="2019-09" db="EMBL/GenBank/DDBJ databases">
        <title>Bird 10,000 Genomes (B10K) Project - Family phase.</title>
        <authorList>
            <person name="Zhang G."/>
        </authorList>
    </citation>
    <scope>NUCLEOTIDE SEQUENCE [LARGE SCALE GENOMIC DNA]</scope>
    <source>
        <strain evidence="4">OUT-0002</strain>
    </source>
</reference>
<dbReference type="EMBL" id="VZUB01001676">
    <property type="protein sequence ID" value="NXU72122.1"/>
    <property type="molecule type" value="Genomic_DNA"/>
</dbReference>
<dbReference type="OrthoDB" id="9451284at2759"/>
<dbReference type="InterPro" id="IPR033239">
    <property type="entry name" value="EVI2B"/>
</dbReference>
<proteinExistence type="predicted"/>
<feature type="non-terminal residue" evidence="4">
    <location>
        <position position="1"/>
    </location>
</feature>
<feature type="compositionally biased region" description="Polar residues" evidence="1">
    <location>
        <begin position="168"/>
        <end position="177"/>
    </location>
</feature>
<dbReference type="Proteomes" id="UP000579904">
    <property type="component" value="Unassembled WGS sequence"/>
</dbReference>
<gene>
    <name evidence="4" type="primary">Evi2b</name>
    <name evidence="4" type="ORF">OREMEL_R13877</name>
</gene>
<dbReference type="PANTHER" id="PTHR15384:SF0">
    <property type="entry name" value="PROTEIN EVI2B"/>
    <property type="match status" value="1"/>
</dbReference>
<evidence type="ECO:0000313" key="5">
    <source>
        <dbReference type="Proteomes" id="UP000579904"/>
    </source>
</evidence>
<feature type="chain" id="PRO_5029595124" evidence="3">
    <location>
        <begin position="23"/>
        <end position="266"/>
    </location>
</feature>
<evidence type="ECO:0000256" key="1">
    <source>
        <dbReference type="SAM" id="MobiDB-lite"/>
    </source>
</evidence>
<feature type="non-terminal residue" evidence="4">
    <location>
        <position position="266"/>
    </location>
</feature>
<dbReference type="PANTHER" id="PTHR15384">
    <property type="entry name" value="PROTEIN EVI2B"/>
    <property type="match status" value="1"/>
</dbReference>
<dbReference type="AlphaFoldDB" id="A0A7L3N0L0"/>
<keyword evidence="2" id="KW-1133">Transmembrane helix</keyword>
<feature type="transmembrane region" description="Helical" evidence="2">
    <location>
        <begin position="79"/>
        <end position="102"/>
    </location>
</feature>
<organism evidence="4 5">
    <name type="scientific">Oreotrochilus melanogaster</name>
    <dbReference type="NCBI Taxonomy" id="689266"/>
    <lineage>
        <taxon>Eukaryota</taxon>
        <taxon>Metazoa</taxon>
        <taxon>Chordata</taxon>
        <taxon>Craniata</taxon>
        <taxon>Vertebrata</taxon>
        <taxon>Euteleostomi</taxon>
        <taxon>Archelosauria</taxon>
        <taxon>Archosauria</taxon>
        <taxon>Dinosauria</taxon>
        <taxon>Saurischia</taxon>
        <taxon>Theropoda</taxon>
        <taxon>Coelurosauria</taxon>
        <taxon>Aves</taxon>
        <taxon>Neognathae</taxon>
        <taxon>Neoaves</taxon>
        <taxon>Strisores</taxon>
        <taxon>Apodiformes</taxon>
        <taxon>Trochilidae</taxon>
        <taxon>Oreotrochilus</taxon>
    </lineage>
</organism>
<keyword evidence="2" id="KW-0812">Transmembrane</keyword>
<comment type="caution">
    <text evidence="4">The sequence shown here is derived from an EMBL/GenBank/DDBJ whole genome shotgun (WGS) entry which is preliminary data.</text>
</comment>
<feature type="signal peptide" evidence="3">
    <location>
        <begin position="1"/>
        <end position="22"/>
    </location>
</feature>
<evidence type="ECO:0000256" key="2">
    <source>
        <dbReference type="SAM" id="Phobius"/>
    </source>
</evidence>
<keyword evidence="2" id="KW-0472">Membrane</keyword>
<feature type="region of interest" description="Disordered" evidence="1">
    <location>
        <begin position="203"/>
        <end position="266"/>
    </location>
</feature>